<keyword evidence="10" id="KW-1133">Transmembrane helix</keyword>
<keyword evidence="13" id="KW-1185">Reference proteome</keyword>
<evidence type="ECO:0000313" key="12">
    <source>
        <dbReference type="EMBL" id="MCC9631802.1"/>
    </source>
</evidence>
<comment type="catalytic activity">
    <reaction evidence="6">
        <text>L-threonyl-[protein] + ATP = O-phospho-L-threonyl-[protein] + ADP + H(+)</text>
        <dbReference type="Rhea" id="RHEA:46608"/>
        <dbReference type="Rhea" id="RHEA-COMP:11060"/>
        <dbReference type="Rhea" id="RHEA-COMP:11605"/>
        <dbReference type="ChEBI" id="CHEBI:15378"/>
        <dbReference type="ChEBI" id="CHEBI:30013"/>
        <dbReference type="ChEBI" id="CHEBI:30616"/>
        <dbReference type="ChEBI" id="CHEBI:61977"/>
        <dbReference type="ChEBI" id="CHEBI:456216"/>
        <dbReference type="EC" id="2.7.11.1"/>
    </reaction>
</comment>
<feature type="transmembrane region" description="Helical" evidence="10">
    <location>
        <begin position="921"/>
        <end position="939"/>
    </location>
</feature>
<organism evidence="12 13">
    <name type="scientific">Blastopirellula sediminis</name>
    <dbReference type="NCBI Taxonomy" id="2894196"/>
    <lineage>
        <taxon>Bacteria</taxon>
        <taxon>Pseudomonadati</taxon>
        <taxon>Planctomycetota</taxon>
        <taxon>Planctomycetia</taxon>
        <taxon>Pirellulales</taxon>
        <taxon>Pirellulaceae</taxon>
        <taxon>Blastopirellula</taxon>
    </lineage>
</organism>
<dbReference type="RefSeq" id="WP_230224403.1">
    <property type="nucleotide sequence ID" value="NZ_JAJKFT010000010.1"/>
</dbReference>
<keyword evidence="5 8" id="KW-0067">ATP-binding</keyword>
<dbReference type="GO" id="GO:0004674">
    <property type="term" value="F:protein serine/threonine kinase activity"/>
    <property type="evidence" value="ECO:0007669"/>
    <property type="project" value="UniProtKB-KW"/>
</dbReference>
<dbReference type="InterPro" id="IPR011009">
    <property type="entry name" value="Kinase-like_dom_sf"/>
</dbReference>
<dbReference type="GO" id="GO:0005524">
    <property type="term" value="F:ATP binding"/>
    <property type="evidence" value="ECO:0007669"/>
    <property type="project" value="UniProtKB-UniRule"/>
</dbReference>
<feature type="transmembrane region" description="Helical" evidence="10">
    <location>
        <begin position="945"/>
        <end position="966"/>
    </location>
</feature>
<dbReference type="FunFam" id="3.30.200.20:FF:000035">
    <property type="entry name" value="Serine/threonine protein kinase Stk1"/>
    <property type="match status" value="1"/>
</dbReference>
<dbReference type="PROSITE" id="PS50011">
    <property type="entry name" value="PROTEIN_KINASE_DOM"/>
    <property type="match status" value="1"/>
</dbReference>
<feature type="transmembrane region" description="Helical" evidence="10">
    <location>
        <begin position="561"/>
        <end position="588"/>
    </location>
</feature>
<keyword evidence="10" id="KW-0812">Transmembrane</keyword>
<dbReference type="Gene3D" id="1.10.510.10">
    <property type="entry name" value="Transferase(Phosphotransferase) domain 1"/>
    <property type="match status" value="1"/>
</dbReference>
<keyword evidence="3 8" id="KW-0547">Nucleotide-binding</keyword>
<dbReference type="EMBL" id="JAJKFT010000010">
    <property type="protein sequence ID" value="MCC9631802.1"/>
    <property type="molecule type" value="Genomic_DNA"/>
</dbReference>
<keyword evidence="2" id="KW-0808">Transferase</keyword>
<dbReference type="PANTHER" id="PTHR43289:SF34">
    <property type="entry name" value="SERINE_THREONINE-PROTEIN KINASE YBDM-RELATED"/>
    <property type="match status" value="1"/>
</dbReference>
<evidence type="ECO:0000256" key="6">
    <source>
        <dbReference type="ARBA" id="ARBA00047899"/>
    </source>
</evidence>
<feature type="transmembrane region" description="Helical" evidence="10">
    <location>
        <begin position="600"/>
        <end position="618"/>
    </location>
</feature>
<evidence type="ECO:0000256" key="7">
    <source>
        <dbReference type="ARBA" id="ARBA00048679"/>
    </source>
</evidence>
<dbReference type="AlphaFoldDB" id="A0A9X1MSP7"/>
<evidence type="ECO:0000256" key="4">
    <source>
        <dbReference type="ARBA" id="ARBA00022777"/>
    </source>
</evidence>
<feature type="domain" description="Protein kinase" evidence="11">
    <location>
        <begin position="222"/>
        <end position="500"/>
    </location>
</feature>
<dbReference type="Pfam" id="PF00069">
    <property type="entry name" value="Pkinase"/>
    <property type="match status" value="1"/>
</dbReference>
<dbReference type="SMART" id="SM00220">
    <property type="entry name" value="S_TKc"/>
    <property type="match status" value="1"/>
</dbReference>
<dbReference type="PANTHER" id="PTHR43289">
    <property type="entry name" value="MITOGEN-ACTIVATED PROTEIN KINASE KINASE KINASE 20-RELATED"/>
    <property type="match status" value="1"/>
</dbReference>
<keyword evidence="4 12" id="KW-0418">Kinase</keyword>
<evidence type="ECO:0000256" key="5">
    <source>
        <dbReference type="ARBA" id="ARBA00022840"/>
    </source>
</evidence>
<name>A0A9X1MSP7_9BACT</name>
<feature type="transmembrane region" description="Helical" evidence="10">
    <location>
        <begin position="624"/>
        <end position="643"/>
    </location>
</feature>
<feature type="transmembrane region" description="Helical" evidence="10">
    <location>
        <begin position="895"/>
        <end position="914"/>
    </location>
</feature>
<protein>
    <submittedName>
        <fullName evidence="12">Serine/threonine protein kinase</fullName>
    </submittedName>
</protein>
<evidence type="ECO:0000256" key="8">
    <source>
        <dbReference type="PROSITE-ProRule" id="PRU10141"/>
    </source>
</evidence>
<dbReference type="CDD" id="cd14014">
    <property type="entry name" value="STKc_PknB_like"/>
    <property type="match status" value="1"/>
</dbReference>
<evidence type="ECO:0000256" key="3">
    <source>
        <dbReference type="ARBA" id="ARBA00022741"/>
    </source>
</evidence>
<keyword evidence="10" id="KW-0472">Membrane</keyword>
<comment type="catalytic activity">
    <reaction evidence="7">
        <text>L-seryl-[protein] + ATP = O-phospho-L-seryl-[protein] + ADP + H(+)</text>
        <dbReference type="Rhea" id="RHEA:17989"/>
        <dbReference type="Rhea" id="RHEA-COMP:9863"/>
        <dbReference type="Rhea" id="RHEA-COMP:11604"/>
        <dbReference type="ChEBI" id="CHEBI:15378"/>
        <dbReference type="ChEBI" id="CHEBI:29999"/>
        <dbReference type="ChEBI" id="CHEBI:30616"/>
        <dbReference type="ChEBI" id="CHEBI:83421"/>
        <dbReference type="ChEBI" id="CHEBI:456216"/>
        <dbReference type="EC" id="2.7.11.1"/>
    </reaction>
</comment>
<dbReference type="InterPro" id="IPR000719">
    <property type="entry name" value="Prot_kinase_dom"/>
</dbReference>
<gene>
    <name evidence="12" type="ORF">LOC68_25690</name>
</gene>
<evidence type="ECO:0000256" key="2">
    <source>
        <dbReference type="ARBA" id="ARBA00022679"/>
    </source>
</evidence>
<dbReference type="Gene3D" id="3.30.200.20">
    <property type="entry name" value="Phosphorylase Kinase, domain 1"/>
    <property type="match status" value="1"/>
</dbReference>
<dbReference type="PROSITE" id="PS00107">
    <property type="entry name" value="PROTEIN_KINASE_ATP"/>
    <property type="match status" value="1"/>
</dbReference>
<evidence type="ECO:0000313" key="13">
    <source>
        <dbReference type="Proteomes" id="UP001139103"/>
    </source>
</evidence>
<evidence type="ECO:0000256" key="1">
    <source>
        <dbReference type="ARBA" id="ARBA00022527"/>
    </source>
</evidence>
<evidence type="ECO:0000259" key="11">
    <source>
        <dbReference type="PROSITE" id="PS50011"/>
    </source>
</evidence>
<feature type="compositionally biased region" description="Acidic residues" evidence="9">
    <location>
        <begin position="139"/>
        <end position="150"/>
    </location>
</feature>
<reference evidence="12" key="1">
    <citation type="submission" date="2021-11" db="EMBL/GenBank/DDBJ databases">
        <title>Genome sequence.</title>
        <authorList>
            <person name="Sun Q."/>
        </authorList>
    </citation>
    <scope>NUCLEOTIDE SEQUENCE</scope>
    <source>
        <strain evidence="12">JC732</strain>
    </source>
</reference>
<dbReference type="InterPro" id="IPR008271">
    <property type="entry name" value="Ser/Thr_kinase_AS"/>
</dbReference>
<evidence type="ECO:0000256" key="9">
    <source>
        <dbReference type="SAM" id="MobiDB-lite"/>
    </source>
</evidence>
<dbReference type="PROSITE" id="PS00108">
    <property type="entry name" value="PROTEIN_KINASE_ST"/>
    <property type="match status" value="1"/>
</dbReference>
<feature type="region of interest" description="Disordered" evidence="9">
    <location>
        <begin position="123"/>
        <end position="169"/>
    </location>
</feature>
<keyword evidence="1 12" id="KW-0723">Serine/threonine-protein kinase</keyword>
<dbReference type="SUPFAM" id="SSF56112">
    <property type="entry name" value="Protein kinase-like (PK-like)"/>
    <property type="match status" value="1"/>
</dbReference>
<feature type="binding site" evidence="8">
    <location>
        <position position="251"/>
    </location>
    <ligand>
        <name>ATP</name>
        <dbReference type="ChEBI" id="CHEBI:30616"/>
    </ligand>
</feature>
<sequence length="972" mass="106066">MWLKCPHCRSSMEVTNIAMGHYRPQCRSCRQLFYVGVPSDDAADEEVVVKTLKEIRQEMRESLGMKKRNRPATHVTAIDASATLPVATRLDDDEEDALPFHATNGHAADSDSEALQTFAGDEYSLVSDDEESITHVTPGEEEDEEEEDEPVLGRPNYDEPEESDDFVPAPVEPQQFSETLPHRPTELDGAVVTLATAAVLPEEADEEESAAEQPMPQSLAGYRLIRILGKGAMGAVYLARQKSLDREVAVKTIQAKWASNPVFISRFTREAYAAAQLTHHNIVQIYDMGEDEGVHFFSMELVDGQSLGAVLKETGRLDRDVAVGYILQAARGLQFAHQRGIIHRDVKPDNLMVNNQGVVKVADLGLVKLPDEEESRGGDVDQELLKKRSASTTVANMSMGTPAYMPPEQARDASSVDHRADIYSLGCTFYALLTGRPPFDGATALEVITKHLEEPIVRPDAVAKHVPKQLADVTMRMVAKDPDQRASSLAEVIRKLEEYLGMGPTGSFSPGQQHVEMLEAGVNQFNAASAGPLRKSCLLAFAGILVAVMLGGVLFGMGSAFVAALTMAIVTPLAYLTTSGILSGNFLYRKLRQFLFSSSLLDWVKYLGGAMLAALLLMATGTLLAAAGGAVLAVAVAAAYYFTVDRLLHKQRRLAREKIEQLLKSLRLRGLDESELRTFVVKYAGVDWEEAFEELFGYQAKIHARDFSSRTGDSEKNRTFAAWRDPIIRFCDRRILAAKEARERRHLAAIEAKRLQAEGISEDEAEEVAARAAQAMVDEAIHQRETAYDPDQAASLDPRKAAALRRSRMKQLLSEARTPQPTSSINSAQRLLAMPLALVTGAPLRILVGALLLAGCTLWLHQNELFSGDLASALDTQRTFQTLELPMVTADMAKFVSSFAAGVAGLVLLGSAFFGSWRLSLFAWTAAAVVLFGVSFGIPDLTQKLHAGYLAGAIGVSLFAIGMILFGDDVAD</sequence>
<dbReference type="Proteomes" id="UP001139103">
    <property type="component" value="Unassembled WGS sequence"/>
</dbReference>
<comment type="caution">
    <text evidence="12">The sequence shown here is derived from an EMBL/GenBank/DDBJ whole genome shotgun (WGS) entry which is preliminary data.</text>
</comment>
<dbReference type="InterPro" id="IPR017441">
    <property type="entry name" value="Protein_kinase_ATP_BS"/>
</dbReference>
<feature type="transmembrane region" description="Helical" evidence="10">
    <location>
        <begin position="537"/>
        <end position="555"/>
    </location>
</feature>
<evidence type="ECO:0000256" key="10">
    <source>
        <dbReference type="SAM" id="Phobius"/>
    </source>
</evidence>
<proteinExistence type="predicted"/>
<accession>A0A9X1MSP7</accession>